<proteinExistence type="predicted"/>
<dbReference type="OrthoDB" id="5741017at2"/>
<comment type="caution">
    <text evidence="2">The sequence shown here is derived from an EMBL/GenBank/DDBJ whole genome shotgun (WGS) entry which is preliminary data.</text>
</comment>
<sequence length="827" mass="88350">MDPNSTEQIAHASFNLGRLAIDFVLPFFSLFRDETVAPTIATVMVFFAIVLAIAFLVSIVRLTRQVQHRVNFVRGCKDRQEFYTKLDEFDELMARSKLLSHSWDEYKETLLPQKPGSTLIESTVRPGDFINLTELEHSGLKLKWFHNIPGIFVGVGLLFTFIGLVAALFFASQAIHAVGGDGVDAATQTAEMQKALSQLLSTATFKFWTSIAGLGSSIVLGMLYRFLVRSLDRSLDALCRQIERCTLTVTPEVLANRQLDELREQSSQLKEFTGQLAFNLGRALEEALQKAMPSVITSAMEPMGHKVSEITSSINNLHQAMPSVMSDAMSPVAEKLGSLTQNMAQEFGSVVSENAGAEIRETAKALVSVKDALLEASKHVSGSGSGLSDQIAEAAGDLRAAAKAITDGMAGITETVRADVDKTKDTLNAQLLAATEGVSSVADVIRASLADVGGKMRTTTEEAGSAFSKQIADAVARIETGTQANATAIQQTLTQLRDMTASATGSMASETNAVVAAMRQTAEQMAQTVAEITTQIRQGSQEGVTGLTEHLVKAAEDMQEASNRNSERISDAVDRIIAAGNKAEAGVGEATAFVAKTMEVRGAEAAAKVVSGADQVLTDLKGNIQDLSGSITELWERLDKVTGAMGTVEGKIGLHAQALDDVNRAAKGTETSLSAAAASLIEAGHPLNQATQALRESIDRSSRSVEATAQTLSETQRQSSALSKEMAHTLSELQAVWNRHSGRFDKADENLGAAVIKIMDIVDKNTTRLDEQVKAIDSGLARTVGMLAGNIEELQEAANEFHEVTKGLDSAAKSLEKAASRQGAGFR</sequence>
<evidence type="ECO:0000313" key="2">
    <source>
        <dbReference type="EMBL" id="EME68216.1"/>
    </source>
</evidence>
<keyword evidence="1" id="KW-0812">Transmembrane</keyword>
<dbReference type="STRING" id="1244869.H261_19496"/>
<organism evidence="2 3">
    <name type="scientific">Paramagnetospirillum caucaseum</name>
    <dbReference type="NCBI Taxonomy" id="1244869"/>
    <lineage>
        <taxon>Bacteria</taxon>
        <taxon>Pseudomonadati</taxon>
        <taxon>Pseudomonadota</taxon>
        <taxon>Alphaproteobacteria</taxon>
        <taxon>Rhodospirillales</taxon>
        <taxon>Magnetospirillaceae</taxon>
        <taxon>Paramagnetospirillum</taxon>
    </lineage>
</organism>
<accession>M2Y553</accession>
<gene>
    <name evidence="2" type="ORF">H261_19496</name>
</gene>
<reference evidence="2 3" key="1">
    <citation type="journal article" date="2014" name="Genome Announc.">
        <title>Draft Genome Sequence of Magnetospirillum sp. Strain SO-1, a Freshwater Magnetotactic Bacterium Isolated from the Ol'khovka River, Russia.</title>
        <authorList>
            <person name="Grouzdev D.S."/>
            <person name="Dziuba M.V."/>
            <person name="Sukhacheva M.S."/>
            <person name="Mardanov A.V."/>
            <person name="Beletskiy A.V."/>
            <person name="Kuznetsov B.B."/>
            <person name="Skryabin K.G."/>
        </authorList>
    </citation>
    <scope>NUCLEOTIDE SEQUENCE [LARGE SCALE GENOMIC DNA]</scope>
    <source>
        <strain evidence="2 3">SO-1</strain>
    </source>
</reference>
<keyword evidence="1" id="KW-1133">Transmembrane helix</keyword>
<dbReference type="SUPFAM" id="SSF58113">
    <property type="entry name" value="Apolipoprotein A-I"/>
    <property type="match status" value="1"/>
</dbReference>
<keyword evidence="3" id="KW-1185">Reference proteome</keyword>
<evidence type="ECO:0000256" key="1">
    <source>
        <dbReference type="SAM" id="Phobius"/>
    </source>
</evidence>
<evidence type="ECO:0000313" key="3">
    <source>
        <dbReference type="Proteomes" id="UP000011744"/>
    </source>
</evidence>
<dbReference type="NCBIfam" id="NF033914">
    <property type="entry name" value="antiphage_ZorA_1"/>
    <property type="match status" value="1"/>
</dbReference>
<dbReference type="EMBL" id="AONQ01000075">
    <property type="protein sequence ID" value="EME68216.1"/>
    <property type="molecule type" value="Genomic_DNA"/>
</dbReference>
<name>M2Y553_9PROT</name>
<keyword evidence="1" id="KW-0472">Membrane</keyword>
<dbReference type="PATRIC" id="fig|1244869.3.peg.3884"/>
<dbReference type="AlphaFoldDB" id="M2Y553"/>
<dbReference type="Gene3D" id="1.20.120.20">
    <property type="entry name" value="Apolipoprotein"/>
    <property type="match status" value="2"/>
</dbReference>
<feature type="transmembrane region" description="Helical" evidence="1">
    <location>
        <begin position="36"/>
        <end position="60"/>
    </location>
</feature>
<dbReference type="eggNOG" id="COG1196">
    <property type="taxonomic scope" value="Bacteria"/>
</dbReference>
<dbReference type="Proteomes" id="UP000011744">
    <property type="component" value="Unassembled WGS sequence"/>
</dbReference>
<protein>
    <submittedName>
        <fullName evidence="2">Uncharacterized protein</fullName>
    </submittedName>
</protein>
<feature type="transmembrane region" description="Helical" evidence="1">
    <location>
        <begin position="151"/>
        <end position="171"/>
    </location>
</feature>
<dbReference type="RefSeq" id="WP_008620904.1">
    <property type="nucleotide sequence ID" value="NZ_AONQ01000075.1"/>
</dbReference>